<feature type="compositionally biased region" description="Basic and acidic residues" evidence="1">
    <location>
        <begin position="69"/>
        <end position="81"/>
    </location>
</feature>
<name>A0A0G4G3N8_9ALVE</name>
<sequence>AQADCSSVEGDLEETADADYEDPRDSSKTLAEKDETTWKNALKEAVEGSNVDADYAHPKDGSSLATKGEPYKERVDADVFDPRFPNDQGKRLAKKDEELWESEFDLLANDKVDQNHEDKQNPGTNIANQGEPWQDALVALAKDSKVDADFSHPTDNTPLAKKGDPYKDALVAMGKLTQQQHQEIDTELAALADLNPYKPVPLKANIFGPKGGESTFALLYCGTRYKGYTTKSKGSIVNQLLQAADDSPNRISLSFDAPDQDELDNFCINDWTNALDECGSGGPLKLVEMAYSDTENANWDLTQAKKKVDLYVSFLMTKEGKKTTAPDNKIDHEENPFCRAYSTTAVAGIESDKNCNVAKNRLKPAVPPRGQLSDPRAEKWEANFKKMYVSTQRKKK</sequence>
<gene>
    <name evidence="2" type="ORF">Cvel_20110</name>
</gene>
<proteinExistence type="predicted"/>
<feature type="region of interest" description="Disordered" evidence="1">
    <location>
        <begin position="111"/>
        <end position="131"/>
    </location>
</feature>
<dbReference type="VEuPathDB" id="CryptoDB:Cvel_20110"/>
<dbReference type="AlphaFoldDB" id="A0A0G4G3N8"/>
<reference evidence="2" key="1">
    <citation type="submission" date="2014-11" db="EMBL/GenBank/DDBJ databases">
        <authorList>
            <person name="Otto D Thomas"/>
            <person name="Naeem Raeece"/>
        </authorList>
    </citation>
    <scope>NUCLEOTIDE SEQUENCE</scope>
</reference>
<evidence type="ECO:0000313" key="2">
    <source>
        <dbReference type="EMBL" id="CEM22878.1"/>
    </source>
</evidence>
<feature type="compositionally biased region" description="Basic and acidic residues" evidence="1">
    <location>
        <begin position="21"/>
        <end position="35"/>
    </location>
</feature>
<accession>A0A0G4G3N8</accession>
<feature type="region of interest" description="Disordered" evidence="1">
    <location>
        <begin position="1"/>
        <end position="35"/>
    </location>
</feature>
<feature type="compositionally biased region" description="Acidic residues" evidence="1">
    <location>
        <begin position="10"/>
        <end position="20"/>
    </location>
</feature>
<dbReference type="EMBL" id="CDMZ01000863">
    <property type="protein sequence ID" value="CEM22878.1"/>
    <property type="molecule type" value="Genomic_DNA"/>
</dbReference>
<evidence type="ECO:0000256" key="1">
    <source>
        <dbReference type="SAM" id="MobiDB-lite"/>
    </source>
</evidence>
<organism evidence="2">
    <name type="scientific">Chromera velia CCMP2878</name>
    <dbReference type="NCBI Taxonomy" id="1169474"/>
    <lineage>
        <taxon>Eukaryota</taxon>
        <taxon>Sar</taxon>
        <taxon>Alveolata</taxon>
        <taxon>Colpodellida</taxon>
        <taxon>Chromeraceae</taxon>
        <taxon>Chromera</taxon>
    </lineage>
</organism>
<protein>
    <submittedName>
        <fullName evidence="2">Uncharacterized protein</fullName>
    </submittedName>
</protein>
<feature type="compositionally biased region" description="Basic and acidic residues" evidence="1">
    <location>
        <begin position="111"/>
        <end position="120"/>
    </location>
</feature>
<feature type="region of interest" description="Disordered" evidence="1">
    <location>
        <begin position="47"/>
        <end position="92"/>
    </location>
</feature>
<feature type="non-terminal residue" evidence="2">
    <location>
        <position position="1"/>
    </location>
</feature>